<dbReference type="InterPro" id="IPR016039">
    <property type="entry name" value="Thiolase-like"/>
</dbReference>
<dbReference type="Gene3D" id="3.40.366.10">
    <property type="entry name" value="Malonyl-Coenzyme A Acyl Carrier Protein, domain 2"/>
    <property type="match status" value="2"/>
</dbReference>
<dbReference type="GO" id="GO:0031177">
    <property type="term" value="F:phosphopantetheine binding"/>
    <property type="evidence" value="ECO:0007669"/>
    <property type="project" value="InterPro"/>
</dbReference>
<dbReference type="InterPro" id="IPR016036">
    <property type="entry name" value="Malonyl_transacylase_ACP-bd"/>
</dbReference>
<feature type="region of interest" description="N-terminal hotdog fold" evidence="5">
    <location>
        <begin position="1323"/>
        <end position="1460"/>
    </location>
</feature>
<evidence type="ECO:0000256" key="6">
    <source>
        <dbReference type="SAM" id="MobiDB-lite"/>
    </source>
</evidence>
<feature type="domain" description="Ketosynthase family 3 (KS3)" evidence="8">
    <location>
        <begin position="399"/>
        <end position="834"/>
    </location>
</feature>
<dbReference type="InterPro" id="IPR020806">
    <property type="entry name" value="PKS_PP-bd"/>
</dbReference>
<dbReference type="Gene3D" id="3.10.129.110">
    <property type="entry name" value="Polyketide synthase dehydratase"/>
    <property type="match status" value="1"/>
</dbReference>
<protein>
    <submittedName>
        <fullName evidence="10">Putative polyketide synthase</fullName>
    </submittedName>
</protein>
<dbReference type="Proteomes" id="UP000800092">
    <property type="component" value="Unassembled WGS sequence"/>
</dbReference>
<keyword evidence="11" id="KW-1185">Reference proteome</keyword>
<dbReference type="InterPro" id="IPR030918">
    <property type="entry name" value="PT_fungal_PKS"/>
</dbReference>
<dbReference type="GO" id="GO:0006633">
    <property type="term" value="P:fatty acid biosynthetic process"/>
    <property type="evidence" value="ECO:0007669"/>
    <property type="project" value="TreeGrafter"/>
</dbReference>
<dbReference type="FunFam" id="1.10.1200.10:FF:000011">
    <property type="entry name" value="Sterigmatocystin biosynthesis polyketide synthase"/>
    <property type="match status" value="1"/>
</dbReference>
<dbReference type="Gene3D" id="3.30.70.3290">
    <property type="match status" value="1"/>
</dbReference>
<evidence type="ECO:0000256" key="5">
    <source>
        <dbReference type="PROSITE-ProRule" id="PRU01363"/>
    </source>
</evidence>
<feature type="domain" description="Carrier" evidence="7">
    <location>
        <begin position="1704"/>
        <end position="1781"/>
    </location>
</feature>
<dbReference type="FunFam" id="3.40.47.10:FF:000031">
    <property type="entry name" value="Sterigmatocystin biosynthesis polyketide synthase"/>
    <property type="match status" value="1"/>
</dbReference>
<organism evidence="10 11">
    <name type="scientific">Viridothelium virens</name>
    <name type="common">Speckled blister lichen</name>
    <name type="synonym">Trypethelium virens</name>
    <dbReference type="NCBI Taxonomy" id="1048519"/>
    <lineage>
        <taxon>Eukaryota</taxon>
        <taxon>Fungi</taxon>
        <taxon>Dikarya</taxon>
        <taxon>Ascomycota</taxon>
        <taxon>Pezizomycotina</taxon>
        <taxon>Dothideomycetes</taxon>
        <taxon>Dothideomycetes incertae sedis</taxon>
        <taxon>Trypetheliales</taxon>
        <taxon>Trypetheliaceae</taxon>
        <taxon>Viridothelium</taxon>
    </lineage>
</organism>
<dbReference type="SUPFAM" id="SSF52151">
    <property type="entry name" value="FabD/lysophospholipase-like"/>
    <property type="match status" value="1"/>
</dbReference>
<dbReference type="CDD" id="cd00833">
    <property type="entry name" value="PKS"/>
    <property type="match status" value="1"/>
</dbReference>
<proteinExistence type="predicted"/>
<evidence type="ECO:0000313" key="11">
    <source>
        <dbReference type="Proteomes" id="UP000800092"/>
    </source>
</evidence>
<dbReference type="SUPFAM" id="SSF53901">
    <property type="entry name" value="Thiolase-like"/>
    <property type="match status" value="1"/>
</dbReference>
<evidence type="ECO:0000259" key="9">
    <source>
        <dbReference type="PROSITE" id="PS52019"/>
    </source>
</evidence>
<feature type="region of interest" description="C-terminal hotdog fold" evidence="5">
    <location>
        <begin position="1485"/>
        <end position="1634"/>
    </location>
</feature>
<dbReference type="Gene3D" id="1.10.1200.10">
    <property type="entry name" value="ACP-like"/>
    <property type="match status" value="1"/>
</dbReference>
<feature type="domain" description="PKS/mFAS DH" evidence="9">
    <location>
        <begin position="1323"/>
        <end position="1634"/>
    </location>
</feature>
<dbReference type="InterPro" id="IPR032088">
    <property type="entry name" value="SAT"/>
</dbReference>
<dbReference type="SMART" id="SM00825">
    <property type="entry name" value="PKS_KS"/>
    <property type="match status" value="1"/>
</dbReference>
<keyword evidence="1" id="KW-0596">Phosphopantetheine</keyword>
<dbReference type="Pfam" id="PF02801">
    <property type="entry name" value="Ketoacyl-synt_C"/>
    <property type="match status" value="1"/>
</dbReference>
<keyword evidence="4" id="KW-0511">Multifunctional enzyme</keyword>
<dbReference type="GO" id="GO:0004312">
    <property type="term" value="F:fatty acid synthase activity"/>
    <property type="evidence" value="ECO:0007669"/>
    <property type="project" value="TreeGrafter"/>
</dbReference>
<dbReference type="InterPro" id="IPR049900">
    <property type="entry name" value="PKS_mFAS_DH"/>
</dbReference>
<evidence type="ECO:0000259" key="8">
    <source>
        <dbReference type="PROSITE" id="PS52004"/>
    </source>
</evidence>
<evidence type="ECO:0000256" key="1">
    <source>
        <dbReference type="ARBA" id="ARBA00022450"/>
    </source>
</evidence>
<dbReference type="Pfam" id="PF14765">
    <property type="entry name" value="PS-DH"/>
    <property type="match status" value="1"/>
</dbReference>
<evidence type="ECO:0000259" key="7">
    <source>
        <dbReference type="PROSITE" id="PS50075"/>
    </source>
</evidence>
<dbReference type="PROSITE" id="PS52019">
    <property type="entry name" value="PKS_MFAS_DH"/>
    <property type="match status" value="1"/>
</dbReference>
<evidence type="ECO:0000313" key="10">
    <source>
        <dbReference type="EMBL" id="KAF2234159.1"/>
    </source>
</evidence>
<dbReference type="FunFam" id="3.10.129.110:FF:000001">
    <property type="entry name" value="Sterigmatocystin biosynthesis polyketide synthase"/>
    <property type="match status" value="1"/>
</dbReference>
<dbReference type="Pfam" id="PF16073">
    <property type="entry name" value="SAT"/>
    <property type="match status" value="1"/>
</dbReference>
<dbReference type="InterPro" id="IPR042104">
    <property type="entry name" value="PKS_dehydratase_sf"/>
</dbReference>
<dbReference type="Pfam" id="PF00109">
    <property type="entry name" value="ketoacyl-synt"/>
    <property type="match status" value="1"/>
</dbReference>
<dbReference type="PANTHER" id="PTHR43775:SF37">
    <property type="entry name" value="SI:DKEY-61P9.11"/>
    <property type="match status" value="1"/>
</dbReference>
<feature type="active site" description="Proton donor; for dehydratase activity" evidence="5">
    <location>
        <position position="1545"/>
    </location>
</feature>
<reference evidence="10" key="1">
    <citation type="journal article" date="2020" name="Stud. Mycol.">
        <title>101 Dothideomycetes genomes: a test case for predicting lifestyles and emergence of pathogens.</title>
        <authorList>
            <person name="Haridas S."/>
            <person name="Albert R."/>
            <person name="Binder M."/>
            <person name="Bloem J."/>
            <person name="Labutti K."/>
            <person name="Salamov A."/>
            <person name="Andreopoulos B."/>
            <person name="Baker S."/>
            <person name="Barry K."/>
            <person name="Bills G."/>
            <person name="Bluhm B."/>
            <person name="Cannon C."/>
            <person name="Castanera R."/>
            <person name="Culley D."/>
            <person name="Daum C."/>
            <person name="Ezra D."/>
            <person name="Gonzalez J."/>
            <person name="Henrissat B."/>
            <person name="Kuo A."/>
            <person name="Liang C."/>
            <person name="Lipzen A."/>
            <person name="Lutzoni F."/>
            <person name="Magnuson J."/>
            <person name="Mondo S."/>
            <person name="Nolan M."/>
            <person name="Ohm R."/>
            <person name="Pangilinan J."/>
            <person name="Park H.-J."/>
            <person name="Ramirez L."/>
            <person name="Alfaro M."/>
            <person name="Sun H."/>
            <person name="Tritt A."/>
            <person name="Yoshinaga Y."/>
            <person name="Zwiers L.-H."/>
            <person name="Turgeon B."/>
            <person name="Goodwin S."/>
            <person name="Spatafora J."/>
            <person name="Crous P."/>
            <person name="Grigoriev I."/>
        </authorList>
    </citation>
    <scope>NUCLEOTIDE SEQUENCE</scope>
    <source>
        <strain evidence="10">Tuck. ex Michener</strain>
    </source>
</reference>
<dbReference type="GO" id="GO:0044550">
    <property type="term" value="P:secondary metabolite biosynthetic process"/>
    <property type="evidence" value="ECO:0007669"/>
    <property type="project" value="TreeGrafter"/>
</dbReference>
<dbReference type="FunFam" id="3.40.366.10:FF:000002">
    <property type="entry name" value="Probable polyketide synthase 2"/>
    <property type="match status" value="1"/>
</dbReference>
<dbReference type="NCBIfam" id="TIGR04532">
    <property type="entry name" value="PT_fungal_PKS"/>
    <property type="match status" value="1"/>
</dbReference>
<dbReference type="InterPro" id="IPR049551">
    <property type="entry name" value="PKS_DH_C"/>
</dbReference>
<dbReference type="SMART" id="SM00827">
    <property type="entry name" value="PKS_AT"/>
    <property type="match status" value="1"/>
</dbReference>
<name>A0A6A6H8F0_VIRVR</name>
<dbReference type="FunFam" id="3.40.366.10:FF:000017">
    <property type="entry name" value="Non-reducing polyketide synthase aptA"/>
    <property type="match status" value="1"/>
</dbReference>
<evidence type="ECO:0000256" key="4">
    <source>
        <dbReference type="ARBA" id="ARBA00023268"/>
    </source>
</evidence>
<dbReference type="EMBL" id="ML991801">
    <property type="protein sequence ID" value="KAF2234159.1"/>
    <property type="molecule type" value="Genomic_DNA"/>
</dbReference>
<keyword evidence="2" id="KW-0597">Phosphoprotein</keyword>
<dbReference type="SUPFAM" id="SSF47336">
    <property type="entry name" value="ACP-like"/>
    <property type="match status" value="1"/>
</dbReference>
<dbReference type="InterPro" id="IPR014031">
    <property type="entry name" value="Ketoacyl_synth_C"/>
</dbReference>
<dbReference type="InterPro" id="IPR036736">
    <property type="entry name" value="ACP-like_sf"/>
</dbReference>
<dbReference type="SUPFAM" id="SSF55048">
    <property type="entry name" value="Probable ACP-binding domain of malonyl-CoA ACP transacylase"/>
    <property type="match status" value="1"/>
</dbReference>
<dbReference type="InterPro" id="IPR014030">
    <property type="entry name" value="Ketoacyl_synth_N"/>
</dbReference>
<dbReference type="PROSITE" id="PS50075">
    <property type="entry name" value="CARRIER"/>
    <property type="match status" value="1"/>
</dbReference>
<sequence length="1782" mass="194235">MVSRTPLSEDENGGLKLNLVYFSNEFPSDDLSSLFTRLRESSKRHDHPVLSRFLDAATQTLRQEIGRLHTELSHLVPAFESVTTLAGELELRKGPLCGSIDGVLLCVLQLATYIGYCENSPEPHTSGSGTSLLAGLGIGLLVSTAVSVSTSLDDLVTSGVEVLRIAFRLGLHVRDVSLNLEAPDGESSDSWAWCIYGLTANDAQEELDRIQERDAIPAASRVFVSALNDTSVTVSGPPSRLKALFRTSGFFRDRKFTQLPVYGGLCHAPHIYNHDDVDIVVQALSLPSRFQPIVPVMSTNTGQPFAASSASNLIHQVVFEIMTKQIIWDGVVRGVTERVGKAEIRHASMKAFRVSLPIQQLSDALTAAIPNVTTNIDDLLSWTAMSDHQQPHQPRGSMQSKIAIVGMSCRMPGGATDTQKFWELLEGGIDVHRKIPADRFDVESHHDVTGKKMNTSHTAYGCFINEPGLFDAPFFNMSPREAEQTDPMQRLALVTAYEALERSGYLANRTRATNLARIGTWYGQASDDYREVNTAQEISTYFIPGGCRAFGPGRINYFFKFSGPSFNCDTACSSSLATIQAACTALWAGDVDTVVAGGLNVLTNSDAFAGLCNGHFLTKTPNACKTWDCQADGYCRADGIGSIVLKRLDDAEADNDNILGVITAAATNHSANAVSITHPHAGHQADLYRQVMSRACVNPLDVSYVEFHGTGTQAGDAEEMQSITEVFAPIKGKRRTAKQALHIGAVKANVGHGEAAAGVTALIKVLLMLQKSTIPPHIGIKNDINPGFPQDMEKRNLHIPFKPTDWTRTPDRKRIAVINNFSAAGGNTTVALEEPPLREKIGTDPRPSHVFTVSAKSKRSLKGNVERLLNFLDGHPDVCLADLAYSLTARRYHHNHRLAIHAAEVGSLKQQLISHLQETETQKHVSGPDAPPVAFVFTGQGAAEKSMNLQLYHHSPFFHAQITHLNLLAQGHRFPSFIPAIDGSFPRDHVFSPVITQVAHTCVQIALAKYWETLGVKPELVMGHSLGEYAAFCVAGILSASDAIFLVGSRARMLESLCTAGSHCMLAIKASLSAIEDAVNGLSYDLACVNAPKETVLSGTTAQMDEISSLLRDLGFRCFILDVPFAFHSAQMDPILNELEELLRKAVLFRAPTLPIVSALLSKVVFDENSVNAEYVRRATRETVNFLAAIQNAKTTSSIDKDTVWVEIGPHPVCTAFIKAIMEPAPVTVGSFCRGEDNWTTLSQALGQLHCAGLQIRWGEFHQPFEGSLRLLDLPTYCWNEKRHWIQYKGDWALTKGNTFYDSRGTSSGTSTPVSSLRTATVQNILEETFTGTHGKVVMQSDLMQSSFLAAAHGHRMNGCGVVTSSIHADIAYTLSEYLYRQLVPKVETIHVDITHLEVTKGLVAQKNTKTPQMIRVTASTVDVSTVGADLIWQNVSNDGGVSEPFATCRILYGNASHWLSSWASLTHLIQGRIDALGKLAEEGVASRFSHNMAYTLFAHNLVDYADNYRGMQIVVLNGFEAYADVTLKEVHGHGDYTVPPYFIDSVAHLAGFIMNVSDASNSAETFCVTPGWKSMRFARPLVGGQSYRSYVKMIPTTEDPSVHFGDVYVLQKSEIIGMVGGIQFRRYPRILLNRFFSAPDSAVAKSHAAGNAPNPPKVIHPEPSPPKPAQSAQLPQPTEVVPTSVEAKVLPEKSSAVPTPATDDQDSTAHKALVLIAKEAGFNLAELTDDAEFANLGVDSLMSLVIAEKFREELGVNVAGSLFLEYPTIGVLKAWLLEYYS</sequence>
<dbReference type="InterPro" id="IPR009081">
    <property type="entry name" value="PP-bd_ACP"/>
</dbReference>
<dbReference type="Pfam" id="PF22621">
    <property type="entry name" value="CurL-like_PKS_C"/>
    <property type="match status" value="1"/>
</dbReference>
<dbReference type="InterPro" id="IPR020841">
    <property type="entry name" value="PKS_Beta-ketoAc_synthase_dom"/>
</dbReference>
<dbReference type="OrthoDB" id="329835at2759"/>
<accession>A0A6A6H8F0</accession>
<dbReference type="InterPro" id="IPR016035">
    <property type="entry name" value="Acyl_Trfase/lysoPLipase"/>
</dbReference>
<dbReference type="Pfam" id="PF00550">
    <property type="entry name" value="PP-binding"/>
    <property type="match status" value="1"/>
</dbReference>
<gene>
    <name evidence="10" type="ORF">EV356DRAFT_533208</name>
</gene>
<dbReference type="InterPro" id="IPR014043">
    <property type="entry name" value="Acyl_transferase_dom"/>
</dbReference>
<feature type="region of interest" description="Disordered" evidence="6">
    <location>
        <begin position="1646"/>
        <end position="1684"/>
    </location>
</feature>
<keyword evidence="3" id="KW-0808">Transferase</keyword>
<evidence type="ECO:0000256" key="3">
    <source>
        <dbReference type="ARBA" id="ARBA00022679"/>
    </source>
</evidence>
<dbReference type="PROSITE" id="PS52004">
    <property type="entry name" value="KS3_2"/>
    <property type="match status" value="1"/>
</dbReference>
<dbReference type="InterPro" id="IPR050091">
    <property type="entry name" value="PKS_NRPS_Biosynth_Enz"/>
</dbReference>
<feature type="compositionally biased region" description="Pro residues" evidence="6">
    <location>
        <begin position="1654"/>
        <end position="1669"/>
    </location>
</feature>
<dbReference type="Gene3D" id="3.40.47.10">
    <property type="match status" value="1"/>
</dbReference>
<dbReference type="SMART" id="SM00823">
    <property type="entry name" value="PKS_PP"/>
    <property type="match status" value="1"/>
</dbReference>
<dbReference type="InterPro" id="IPR001227">
    <property type="entry name" value="Ac_transferase_dom_sf"/>
</dbReference>
<dbReference type="Pfam" id="PF00698">
    <property type="entry name" value="Acyl_transf_1"/>
    <property type="match status" value="1"/>
</dbReference>
<feature type="active site" description="Proton acceptor; for dehydratase activity" evidence="5">
    <location>
        <position position="1355"/>
    </location>
</feature>
<evidence type="ECO:0000256" key="2">
    <source>
        <dbReference type="ARBA" id="ARBA00022553"/>
    </source>
</evidence>
<dbReference type="PANTHER" id="PTHR43775">
    <property type="entry name" value="FATTY ACID SYNTHASE"/>
    <property type="match status" value="1"/>
</dbReference>